<accession>A0ABN8YEE5</accession>
<organism evidence="2 3">
    <name type="scientific">Rangifer tarandus platyrhynchus</name>
    <name type="common">Svalbard reindeer</name>
    <dbReference type="NCBI Taxonomy" id="3082113"/>
    <lineage>
        <taxon>Eukaryota</taxon>
        <taxon>Metazoa</taxon>
        <taxon>Chordata</taxon>
        <taxon>Craniata</taxon>
        <taxon>Vertebrata</taxon>
        <taxon>Euteleostomi</taxon>
        <taxon>Mammalia</taxon>
        <taxon>Eutheria</taxon>
        <taxon>Laurasiatheria</taxon>
        <taxon>Artiodactyla</taxon>
        <taxon>Ruminantia</taxon>
        <taxon>Pecora</taxon>
        <taxon>Cervidae</taxon>
        <taxon>Odocoileinae</taxon>
        <taxon>Rangifer</taxon>
    </lineage>
</organism>
<dbReference type="Proteomes" id="UP001176941">
    <property type="component" value="Chromosome 19"/>
</dbReference>
<sequence>MLRRRPGPEPPSDPAAPAAGRRARSPSLCPAVLPAVGTVGTRFFFSKTEACSLPAPLEMEVNSTDSPSTQGPSACGAALPLAASPAGLEGLPGCPPPLLTLLPAASLFLLRSGQSRPPAQSRDSGTPAQALPESTACPEEASQRLKATAPGRANRHDVSDALACRSFILFLRFTNEHAGWERRLCQFAWLGGVTSDPRSFLETGSCLSTD</sequence>
<evidence type="ECO:0000313" key="3">
    <source>
        <dbReference type="Proteomes" id="UP001176941"/>
    </source>
</evidence>
<feature type="region of interest" description="Disordered" evidence="1">
    <location>
        <begin position="113"/>
        <end position="139"/>
    </location>
</feature>
<name>A0ABN8YEE5_RANTA</name>
<feature type="region of interest" description="Disordered" evidence="1">
    <location>
        <begin position="1"/>
        <end position="25"/>
    </location>
</feature>
<proteinExistence type="predicted"/>
<evidence type="ECO:0000256" key="1">
    <source>
        <dbReference type="SAM" id="MobiDB-lite"/>
    </source>
</evidence>
<protein>
    <submittedName>
        <fullName evidence="2">Uncharacterized protein</fullName>
    </submittedName>
</protein>
<keyword evidence="3" id="KW-1185">Reference proteome</keyword>
<reference evidence="2" key="1">
    <citation type="submission" date="2023-04" db="EMBL/GenBank/DDBJ databases">
        <authorList>
            <consortium name="ELIXIR-Norway"/>
        </authorList>
    </citation>
    <scope>NUCLEOTIDE SEQUENCE [LARGE SCALE GENOMIC DNA]</scope>
</reference>
<dbReference type="EMBL" id="OX459955">
    <property type="protein sequence ID" value="CAI9159947.1"/>
    <property type="molecule type" value="Genomic_DNA"/>
</dbReference>
<feature type="compositionally biased region" description="Polar residues" evidence="1">
    <location>
        <begin position="113"/>
        <end position="127"/>
    </location>
</feature>
<gene>
    <name evidence="2" type="ORF">MRATA1EN1_LOCUS8909</name>
</gene>
<evidence type="ECO:0000313" key="2">
    <source>
        <dbReference type="EMBL" id="CAI9159947.1"/>
    </source>
</evidence>